<feature type="region of interest" description="Disordered" evidence="1">
    <location>
        <begin position="446"/>
        <end position="465"/>
    </location>
</feature>
<comment type="caution">
    <text evidence="4">The sequence shown here is derived from an EMBL/GenBank/DDBJ whole genome shotgun (WGS) entry which is preliminary data.</text>
</comment>
<feature type="transmembrane region" description="Helical" evidence="2">
    <location>
        <begin position="105"/>
        <end position="125"/>
    </location>
</feature>
<name>A0ABU0GG28_9CELL</name>
<evidence type="ECO:0000313" key="5">
    <source>
        <dbReference type="Proteomes" id="UP001240250"/>
    </source>
</evidence>
<feature type="transmembrane region" description="Helical" evidence="2">
    <location>
        <begin position="20"/>
        <end position="36"/>
    </location>
</feature>
<keyword evidence="2" id="KW-0472">Membrane</keyword>
<feature type="transmembrane region" description="Helical" evidence="2">
    <location>
        <begin position="43"/>
        <end position="64"/>
    </location>
</feature>
<organism evidence="4 5">
    <name type="scientific">Cellulomonas iranensis</name>
    <dbReference type="NCBI Taxonomy" id="76862"/>
    <lineage>
        <taxon>Bacteria</taxon>
        <taxon>Bacillati</taxon>
        <taxon>Actinomycetota</taxon>
        <taxon>Actinomycetes</taxon>
        <taxon>Micrococcales</taxon>
        <taxon>Cellulomonadaceae</taxon>
        <taxon>Cellulomonas</taxon>
    </lineage>
</organism>
<dbReference type="Proteomes" id="UP001240250">
    <property type="component" value="Unassembled WGS sequence"/>
</dbReference>
<dbReference type="EMBL" id="JAUSVM010000001">
    <property type="protein sequence ID" value="MDQ0424310.1"/>
    <property type="molecule type" value="Genomic_DNA"/>
</dbReference>
<keyword evidence="5" id="KW-1185">Reference proteome</keyword>
<feature type="transmembrane region" description="Helical" evidence="2">
    <location>
        <begin position="70"/>
        <end position="93"/>
    </location>
</feature>
<feature type="transmembrane region" description="Helical" evidence="2">
    <location>
        <begin position="174"/>
        <end position="192"/>
    </location>
</feature>
<evidence type="ECO:0000259" key="3">
    <source>
        <dbReference type="Pfam" id="PF14501"/>
    </source>
</evidence>
<feature type="transmembrane region" description="Helical" evidence="2">
    <location>
        <begin position="131"/>
        <end position="153"/>
    </location>
</feature>
<protein>
    <recommendedName>
        <fullName evidence="3">Sensor histidine kinase NatK-like C-terminal domain-containing protein</fullName>
    </recommendedName>
</protein>
<gene>
    <name evidence="4" type="ORF">JO380_000691</name>
</gene>
<dbReference type="Gene3D" id="3.30.565.10">
    <property type="entry name" value="Histidine kinase-like ATPase, C-terminal domain"/>
    <property type="match status" value="1"/>
</dbReference>
<reference evidence="4 5" key="1">
    <citation type="submission" date="2023-07" db="EMBL/GenBank/DDBJ databases">
        <title>Sequencing the genomes of 1000 actinobacteria strains.</title>
        <authorList>
            <person name="Klenk H.-P."/>
        </authorList>
    </citation>
    <scope>NUCLEOTIDE SEQUENCE [LARGE SCALE GENOMIC DNA]</scope>
    <source>
        <strain evidence="4 5">DSM 14785</strain>
    </source>
</reference>
<proteinExistence type="predicted"/>
<dbReference type="RefSeq" id="WP_070318809.1">
    <property type="nucleotide sequence ID" value="NZ_JAUSVM010000001.1"/>
</dbReference>
<sequence length="465" mass="51240">MILAPLVDALADVPPDIPRVLTGLAEWLACVVYVLLRRRRWPWSRFVVLAVAALAVQVGVQVGAGRLPLGLWTVGMAAAVAAMYGFIVSAAKVSARDAGYFTARALVLAELVAALHWQMHVFFFVPEGRDGSVWSTGFFVLVYAAAFAGAYVAEARHFRSRQSLDVTSGELASTVAIALVTFFMSNISFLNANTPFSGRLGPEISYIRTLVDLCGFVALYAQQGQRLQQRARAEVRAVDEMLRRQHEQYLQSKRSIEVVNRKYHDLKHQIAVIRAEDDDDRRRSYLDDLDASISGYARQADTGNGVLDVVLTTKSLECAERGITLTYVVDGAALDFVSTMDLAALFGNALDNAIDGAAAVPATDQRLVKVAVYARDRFVLLSFENYFTGELRTEDGDIVTRRADRTRHGYGLKSIRHTAEKYDGSMTVNTEGGWFVLRILLPVPQDAPARRPSRPRPRAAVEPTP</sequence>
<dbReference type="InterPro" id="IPR036890">
    <property type="entry name" value="HATPase_C_sf"/>
</dbReference>
<feature type="domain" description="Sensor histidine kinase NatK-like C-terminal" evidence="3">
    <location>
        <begin position="339"/>
        <end position="442"/>
    </location>
</feature>
<dbReference type="Pfam" id="PF14501">
    <property type="entry name" value="HATPase_c_5"/>
    <property type="match status" value="1"/>
</dbReference>
<evidence type="ECO:0000256" key="2">
    <source>
        <dbReference type="SAM" id="Phobius"/>
    </source>
</evidence>
<keyword evidence="2" id="KW-1133">Transmembrane helix</keyword>
<dbReference type="SUPFAM" id="SSF55874">
    <property type="entry name" value="ATPase domain of HSP90 chaperone/DNA topoisomerase II/histidine kinase"/>
    <property type="match status" value="1"/>
</dbReference>
<accession>A0ABU0GG28</accession>
<evidence type="ECO:0000313" key="4">
    <source>
        <dbReference type="EMBL" id="MDQ0424310.1"/>
    </source>
</evidence>
<dbReference type="CDD" id="cd16935">
    <property type="entry name" value="HATPase_AgrC-ComD-like"/>
    <property type="match status" value="1"/>
</dbReference>
<dbReference type="InterPro" id="IPR032834">
    <property type="entry name" value="NatK-like_C"/>
</dbReference>
<keyword evidence="2" id="KW-0812">Transmembrane</keyword>
<evidence type="ECO:0000256" key="1">
    <source>
        <dbReference type="SAM" id="MobiDB-lite"/>
    </source>
</evidence>